<evidence type="ECO:0000256" key="1">
    <source>
        <dbReference type="ARBA" id="ARBA00005417"/>
    </source>
</evidence>
<dbReference type="PANTHER" id="PTHR43820">
    <property type="entry name" value="HIGH-AFFINITY BRANCHED-CHAIN AMINO ACID TRANSPORT ATP-BINDING PROTEIN LIVF"/>
    <property type="match status" value="1"/>
</dbReference>
<evidence type="ECO:0000256" key="6">
    <source>
        <dbReference type="ARBA" id="ARBA00022970"/>
    </source>
</evidence>
<dbReference type="CDD" id="cd03224">
    <property type="entry name" value="ABC_TM1139_LivF_branched"/>
    <property type="match status" value="1"/>
</dbReference>
<dbReference type="AlphaFoldDB" id="A0A1Q8YF30"/>
<protein>
    <submittedName>
        <fullName evidence="8">ABC transporter family protein</fullName>
    </submittedName>
</protein>
<sequence length="231" mass="24810">MLTIHKLTAGYGKSQVLQGVSMLVNAGEVVALLGRNGSGRTTLAKAIMGLVPAQGSITWQGRELLGQTTFDIARAGLGYVPESRDVFADLTVVQNLLLGQKPGQPVGRWRLEDMLALFPQLQQRLNVKAGVLSGGEQQMLALSRTLMGNPELIIIDEPTEGLAPQLVAQVGAFLKTLKAKGVSVLLIEQKLTIALDVSDRCLVMGQGRIVFEGPPEALLQDHAVRQEWLAV</sequence>
<dbReference type="Pfam" id="PF00005">
    <property type="entry name" value="ABC_tran"/>
    <property type="match status" value="1"/>
</dbReference>
<evidence type="ECO:0000313" key="8">
    <source>
        <dbReference type="EMBL" id="OLP06509.1"/>
    </source>
</evidence>
<dbReference type="STRING" id="81479.RA876_07810"/>
<feature type="domain" description="ABC transporter" evidence="7">
    <location>
        <begin position="2"/>
        <end position="231"/>
    </location>
</feature>
<dbReference type="InterPro" id="IPR017871">
    <property type="entry name" value="ABC_transporter-like_CS"/>
</dbReference>
<evidence type="ECO:0000256" key="3">
    <source>
        <dbReference type="ARBA" id="ARBA00022475"/>
    </source>
</evidence>
<dbReference type="PROSITE" id="PS00211">
    <property type="entry name" value="ABC_TRANSPORTER_1"/>
    <property type="match status" value="1"/>
</dbReference>
<dbReference type="GO" id="GO:0015658">
    <property type="term" value="F:branched-chain amino acid transmembrane transporter activity"/>
    <property type="evidence" value="ECO:0007669"/>
    <property type="project" value="TreeGrafter"/>
</dbReference>
<dbReference type="GO" id="GO:0015807">
    <property type="term" value="P:L-amino acid transport"/>
    <property type="evidence" value="ECO:0007669"/>
    <property type="project" value="TreeGrafter"/>
</dbReference>
<name>A0A1Q8YF30_9BURK</name>
<dbReference type="SUPFAM" id="SSF52540">
    <property type="entry name" value="P-loop containing nucleoside triphosphate hydrolases"/>
    <property type="match status" value="1"/>
</dbReference>
<keyword evidence="4" id="KW-0547">Nucleotide-binding</keyword>
<keyword evidence="3" id="KW-0472">Membrane</keyword>
<evidence type="ECO:0000256" key="2">
    <source>
        <dbReference type="ARBA" id="ARBA00022448"/>
    </source>
</evidence>
<evidence type="ECO:0000256" key="5">
    <source>
        <dbReference type="ARBA" id="ARBA00022840"/>
    </source>
</evidence>
<dbReference type="RefSeq" id="WP_075586933.1">
    <property type="nucleotide sequence ID" value="NZ_MSYM01000013.1"/>
</dbReference>
<dbReference type="PROSITE" id="PS50893">
    <property type="entry name" value="ABC_TRANSPORTER_2"/>
    <property type="match status" value="1"/>
</dbReference>
<dbReference type="InterPro" id="IPR003593">
    <property type="entry name" value="AAA+_ATPase"/>
</dbReference>
<evidence type="ECO:0000256" key="4">
    <source>
        <dbReference type="ARBA" id="ARBA00022741"/>
    </source>
</evidence>
<dbReference type="GO" id="GO:0005524">
    <property type="term" value="F:ATP binding"/>
    <property type="evidence" value="ECO:0007669"/>
    <property type="project" value="UniProtKB-KW"/>
</dbReference>
<organism evidence="8 9">
    <name type="scientific">Rhodoferax antarcticus ANT.BR</name>
    <dbReference type="NCBI Taxonomy" id="1111071"/>
    <lineage>
        <taxon>Bacteria</taxon>
        <taxon>Pseudomonadati</taxon>
        <taxon>Pseudomonadota</taxon>
        <taxon>Betaproteobacteria</taxon>
        <taxon>Burkholderiales</taxon>
        <taxon>Comamonadaceae</taxon>
        <taxon>Rhodoferax</taxon>
    </lineage>
</organism>
<keyword evidence="6" id="KW-0029">Amino-acid transport</keyword>
<proteinExistence type="inferred from homology"/>
<dbReference type="InterPro" id="IPR027417">
    <property type="entry name" value="P-loop_NTPase"/>
</dbReference>
<dbReference type="PANTHER" id="PTHR43820:SF4">
    <property type="entry name" value="HIGH-AFFINITY BRANCHED-CHAIN AMINO ACID TRANSPORT ATP-BINDING PROTEIN LIVF"/>
    <property type="match status" value="1"/>
</dbReference>
<dbReference type="SMART" id="SM00382">
    <property type="entry name" value="AAA"/>
    <property type="match status" value="1"/>
</dbReference>
<dbReference type="GO" id="GO:0016887">
    <property type="term" value="F:ATP hydrolysis activity"/>
    <property type="evidence" value="ECO:0007669"/>
    <property type="project" value="InterPro"/>
</dbReference>
<dbReference type="InterPro" id="IPR003439">
    <property type="entry name" value="ABC_transporter-like_ATP-bd"/>
</dbReference>
<gene>
    <name evidence="8" type="ORF">BLL52_2745</name>
</gene>
<dbReference type="InterPro" id="IPR052156">
    <property type="entry name" value="BCAA_Transport_ATP-bd_LivF"/>
</dbReference>
<reference evidence="8 9" key="1">
    <citation type="submission" date="2017-01" db="EMBL/GenBank/DDBJ databases">
        <title>Genome sequence of Rhodoferax antarcticus ANT.BR, a psychrophilic purple nonsulfur bacterium from an Antarctic microbial mat.</title>
        <authorList>
            <person name="Baker J."/>
            <person name="Riester C."/>
            <person name="Skinner B."/>
            <person name="Newell A."/>
            <person name="Swingley W."/>
            <person name="Madigan M."/>
            <person name="Jung D."/>
            <person name="Asao M."/>
            <person name="Chen M."/>
            <person name="Loughlin P."/>
            <person name="Pan H."/>
            <person name="Lin S."/>
            <person name="Li N."/>
            <person name="Shaw J."/>
            <person name="Prado M."/>
            <person name="Sherman C."/>
            <person name="Li X."/>
            <person name="Tang J."/>
            <person name="Blankenship R."/>
            <person name="Zhao T."/>
            <person name="Touchman J."/>
            <person name="Sattley M."/>
        </authorList>
    </citation>
    <scope>NUCLEOTIDE SEQUENCE [LARGE SCALE GENOMIC DNA]</scope>
    <source>
        <strain evidence="8 9">ANT.BR</strain>
    </source>
</reference>
<evidence type="ECO:0000259" key="7">
    <source>
        <dbReference type="PROSITE" id="PS50893"/>
    </source>
</evidence>
<accession>A0A1Q8YF30</accession>
<comment type="similarity">
    <text evidence="1">Belongs to the ABC transporter superfamily.</text>
</comment>
<dbReference type="Gene3D" id="3.40.50.300">
    <property type="entry name" value="P-loop containing nucleotide triphosphate hydrolases"/>
    <property type="match status" value="1"/>
</dbReference>
<comment type="caution">
    <text evidence="8">The sequence shown here is derived from an EMBL/GenBank/DDBJ whole genome shotgun (WGS) entry which is preliminary data.</text>
</comment>
<keyword evidence="2" id="KW-0813">Transport</keyword>
<evidence type="ECO:0000313" key="9">
    <source>
        <dbReference type="Proteomes" id="UP000185911"/>
    </source>
</evidence>
<keyword evidence="9" id="KW-1185">Reference proteome</keyword>
<keyword evidence="3" id="KW-1003">Cell membrane</keyword>
<keyword evidence="5" id="KW-0067">ATP-binding</keyword>
<dbReference type="EMBL" id="MSYM01000013">
    <property type="protein sequence ID" value="OLP06509.1"/>
    <property type="molecule type" value="Genomic_DNA"/>
</dbReference>
<dbReference type="Proteomes" id="UP000185911">
    <property type="component" value="Unassembled WGS sequence"/>
</dbReference>